<reference evidence="1 2" key="1">
    <citation type="submission" date="2018-11" db="EMBL/GenBank/DDBJ databases">
        <title>The Potential of Streptomyces as Biocontrol Agents against the Tomato grey mould, Botrytis cinerea (Gray mold) Frontiers in Microbiology.</title>
        <authorList>
            <person name="Li D."/>
        </authorList>
    </citation>
    <scope>NUCLEOTIDE SEQUENCE [LARGE SCALE GENOMIC DNA]</scope>
    <source>
        <strain evidence="1 2">NEAU-LD23</strain>
    </source>
</reference>
<organism evidence="1 2">
    <name type="scientific">Streptomyces botrytidirepellens</name>
    <dbReference type="NCBI Taxonomy" id="2486417"/>
    <lineage>
        <taxon>Bacteria</taxon>
        <taxon>Bacillati</taxon>
        <taxon>Actinomycetota</taxon>
        <taxon>Actinomycetes</taxon>
        <taxon>Kitasatosporales</taxon>
        <taxon>Streptomycetaceae</taxon>
        <taxon>Streptomyces</taxon>
    </lineage>
</organism>
<accession>A0A3M8W7Y5</accession>
<dbReference type="AlphaFoldDB" id="A0A3M8W7Y5"/>
<evidence type="ECO:0000313" key="1">
    <source>
        <dbReference type="EMBL" id="RNG26044.1"/>
    </source>
</evidence>
<comment type="caution">
    <text evidence="1">The sequence shown here is derived from an EMBL/GenBank/DDBJ whole genome shotgun (WGS) entry which is preliminary data.</text>
</comment>
<proteinExistence type="predicted"/>
<sequence length="69" mass="7954">MIKLQRESDTEHAELAGLVGEKHREQWKRWREAAEAVQTAITEAAGEDENRYELEARVKKAARHPELEG</sequence>
<gene>
    <name evidence="1" type="ORF">EEJ42_16340</name>
</gene>
<dbReference type="EMBL" id="RIBZ01000214">
    <property type="protein sequence ID" value="RNG26044.1"/>
    <property type="molecule type" value="Genomic_DNA"/>
</dbReference>
<keyword evidence="2" id="KW-1185">Reference proteome</keyword>
<name>A0A3M8W7Y5_9ACTN</name>
<protein>
    <submittedName>
        <fullName evidence="1">Uncharacterized protein</fullName>
    </submittedName>
</protein>
<dbReference type="Proteomes" id="UP000275401">
    <property type="component" value="Unassembled WGS sequence"/>
</dbReference>
<evidence type="ECO:0000313" key="2">
    <source>
        <dbReference type="Proteomes" id="UP000275401"/>
    </source>
</evidence>